<comment type="caution">
    <text evidence="5">The sequence shown here is derived from an EMBL/GenBank/DDBJ whole genome shotgun (WGS) entry which is preliminary data.</text>
</comment>
<evidence type="ECO:0000256" key="1">
    <source>
        <dbReference type="ARBA" id="ARBA00022737"/>
    </source>
</evidence>
<proteinExistence type="predicted"/>
<evidence type="ECO:0000313" key="5">
    <source>
        <dbReference type="EMBL" id="KAF4462795.1"/>
    </source>
</evidence>
<evidence type="ECO:0000256" key="2">
    <source>
        <dbReference type="SAM" id="MobiDB-lite"/>
    </source>
</evidence>
<keyword evidence="1" id="KW-0677">Repeat</keyword>
<feature type="region of interest" description="Disordered" evidence="2">
    <location>
        <begin position="1"/>
        <end position="38"/>
    </location>
</feature>
<feature type="domain" description="DUF7708" evidence="3">
    <location>
        <begin position="100"/>
        <end position="214"/>
    </location>
</feature>
<feature type="domain" description="Nephrocystin 3-like N-terminal" evidence="4">
    <location>
        <begin position="313"/>
        <end position="501"/>
    </location>
</feature>
<dbReference type="AlphaFoldDB" id="A0A8H4P859"/>
<sequence>MSATADDPGGRKKFNEENMEKLKRSDKKQQQLRERVSKTGKLTLEQKSAWDTNSNEALKNFWQTTFNAKVDFDAEHEHGAGRFSKTATSLAATAYDFLRDLSPIVEIVKDFGAPFGSMAIGTVCLLFAVAKNRANMEEKIESTLKDIKDRLPGMSMYQHIYNDNHELDRLLQSQIVDAYESFMDYCVAALDFYTQRSSYRLIRVFKSQSSLDQQAQLVQDAVVRVRLVCEEVLGKNVNIIREKLEEVLITNVALLDENDLKSLGQICTHLGIESFSSEDHFDQLQRHKGNVAAYFWSKTWLGEQESDQQLGRVLSDPGYQEWLVSESSGVFILSGENDFNGASHCWASPVALNLIDQLTKDGNEASDTCVFYLLGHQEHDDTCLRVLTSLVFQLLKSNKEALRDKAQLDELLAKLTRYSRLPRSPSEENSKQDSLAEVVLRAVKMIPADKTIWVVLDRVDKCCDQLQADSPGGRRPRKGARTLLRTLGSLTRGMATKVKILAVVNRADWRIEQEGDEVGVEEGRVVIRRFSQGGGFTETL</sequence>
<evidence type="ECO:0000259" key="4">
    <source>
        <dbReference type="Pfam" id="PF24883"/>
    </source>
</evidence>
<dbReference type="Pfam" id="PF24883">
    <property type="entry name" value="NPHP3_N"/>
    <property type="match status" value="1"/>
</dbReference>
<reference evidence="5 6" key="1">
    <citation type="submission" date="2020-01" db="EMBL/GenBank/DDBJ databases">
        <title>Identification and distribution of gene clusters putatively required for synthesis of sphingolipid metabolism inhibitors in phylogenetically diverse species of the filamentous fungus Fusarium.</title>
        <authorList>
            <person name="Kim H.-S."/>
            <person name="Busman M."/>
            <person name="Brown D.W."/>
            <person name="Divon H."/>
            <person name="Uhlig S."/>
            <person name="Proctor R.H."/>
        </authorList>
    </citation>
    <scope>NUCLEOTIDE SEQUENCE [LARGE SCALE GENOMIC DNA]</scope>
    <source>
        <strain evidence="5 6">NRRL 20459</strain>
    </source>
</reference>
<dbReference type="EMBL" id="JAADYS010001479">
    <property type="protein sequence ID" value="KAF4462795.1"/>
    <property type="molecule type" value="Genomic_DNA"/>
</dbReference>
<protein>
    <submittedName>
        <fullName evidence="5">Uncharacterized protein</fullName>
    </submittedName>
</protein>
<name>A0A8H4P859_9HYPO</name>
<dbReference type="InterPro" id="IPR056125">
    <property type="entry name" value="DUF7708"/>
</dbReference>
<dbReference type="Pfam" id="PF24809">
    <property type="entry name" value="DUF7708"/>
    <property type="match status" value="1"/>
</dbReference>
<organism evidence="5 6">
    <name type="scientific">Fusarium albosuccineum</name>
    <dbReference type="NCBI Taxonomy" id="1237068"/>
    <lineage>
        <taxon>Eukaryota</taxon>
        <taxon>Fungi</taxon>
        <taxon>Dikarya</taxon>
        <taxon>Ascomycota</taxon>
        <taxon>Pezizomycotina</taxon>
        <taxon>Sordariomycetes</taxon>
        <taxon>Hypocreomycetidae</taxon>
        <taxon>Hypocreales</taxon>
        <taxon>Nectriaceae</taxon>
        <taxon>Fusarium</taxon>
        <taxon>Fusarium decemcellulare species complex</taxon>
    </lineage>
</organism>
<dbReference type="OrthoDB" id="5389929at2759"/>
<accession>A0A8H4P859</accession>
<dbReference type="InterPro" id="IPR056884">
    <property type="entry name" value="NPHP3-like_N"/>
</dbReference>
<feature type="compositionally biased region" description="Basic and acidic residues" evidence="2">
    <location>
        <begin position="8"/>
        <end position="37"/>
    </location>
</feature>
<gene>
    <name evidence="5" type="ORF">FALBO_10392</name>
</gene>
<evidence type="ECO:0000259" key="3">
    <source>
        <dbReference type="Pfam" id="PF24809"/>
    </source>
</evidence>
<evidence type="ECO:0000313" key="6">
    <source>
        <dbReference type="Proteomes" id="UP000554235"/>
    </source>
</evidence>
<keyword evidence="6" id="KW-1185">Reference proteome</keyword>
<dbReference type="Proteomes" id="UP000554235">
    <property type="component" value="Unassembled WGS sequence"/>
</dbReference>